<dbReference type="EC" id="7.1.1.2" evidence="4 18"/>
<proteinExistence type="inferred from homology"/>
<feature type="domain" description="NADH:quinone oxidoreductase/Mrp antiporter transmembrane" evidence="19">
    <location>
        <begin position="16"/>
        <end position="273"/>
    </location>
</feature>
<geneLocation type="mitochondrion" evidence="20"/>
<evidence type="ECO:0000256" key="15">
    <source>
        <dbReference type="ARBA" id="ARBA00023128"/>
    </source>
</evidence>
<name>A0A343A401_9CUCU</name>
<evidence type="ECO:0000256" key="3">
    <source>
        <dbReference type="ARBA" id="ARBA00007012"/>
    </source>
</evidence>
<keyword evidence="14 18" id="KW-0830">Ubiquinone</keyword>
<accession>A0A343A401</accession>
<dbReference type="InterPro" id="IPR050175">
    <property type="entry name" value="Complex_I_Subunit_2"/>
</dbReference>
<feature type="transmembrane region" description="Helical" evidence="18">
    <location>
        <begin position="298"/>
        <end position="321"/>
    </location>
</feature>
<dbReference type="AlphaFoldDB" id="A0A343A401"/>
<keyword evidence="16 18" id="KW-0472">Membrane</keyword>
<evidence type="ECO:0000256" key="6">
    <source>
        <dbReference type="ARBA" id="ARBA00022448"/>
    </source>
</evidence>
<feature type="transmembrane region" description="Helical" evidence="18">
    <location>
        <begin position="186"/>
        <end position="210"/>
    </location>
</feature>
<comment type="function">
    <text evidence="1">Core subunit of the mitochondrial membrane respiratory chain NADH dehydrogenase (Complex I) that is believed to belong to the minimal assembly required for catalysis. Complex I functions in the transfer of electrons from NADH to the respiratory chain. The immediate electron acceptor for the enzyme is believed to be ubiquinone.</text>
</comment>
<comment type="function">
    <text evidence="18">Core subunit of the mitochondrial membrane respiratory chain NADH dehydrogenase (Complex I) which catalyzes electron transfer from NADH through the respiratory chain, using ubiquinone as an electron acceptor. Essential for the catalytic activity and assembly of complex I.</text>
</comment>
<organism evidence="20">
    <name type="scientific">Silvanus bidentatus</name>
    <dbReference type="NCBI Taxonomy" id="878982"/>
    <lineage>
        <taxon>Eukaryota</taxon>
        <taxon>Metazoa</taxon>
        <taxon>Ecdysozoa</taxon>
        <taxon>Arthropoda</taxon>
        <taxon>Hexapoda</taxon>
        <taxon>Insecta</taxon>
        <taxon>Pterygota</taxon>
        <taxon>Neoptera</taxon>
        <taxon>Endopterygota</taxon>
        <taxon>Coleoptera</taxon>
        <taxon>Polyphaga</taxon>
        <taxon>Cucujiformia</taxon>
        <taxon>Silvanidae</taxon>
        <taxon>Silvaninae</taxon>
        <taxon>Silvanus</taxon>
    </lineage>
</organism>
<dbReference type="PANTHER" id="PTHR46552:SF1">
    <property type="entry name" value="NADH-UBIQUINONE OXIDOREDUCTASE CHAIN 2"/>
    <property type="match status" value="1"/>
</dbReference>
<feature type="transmembrane region" description="Helical" evidence="18">
    <location>
        <begin position="52"/>
        <end position="72"/>
    </location>
</feature>
<gene>
    <name evidence="20" type="primary">nad2</name>
</gene>
<feature type="transmembrane region" description="Helical" evidence="18">
    <location>
        <begin position="6"/>
        <end position="31"/>
    </location>
</feature>
<dbReference type="GO" id="GO:0005743">
    <property type="term" value="C:mitochondrial inner membrane"/>
    <property type="evidence" value="ECO:0007669"/>
    <property type="project" value="UniProtKB-SubCell"/>
</dbReference>
<keyword evidence="15 18" id="KW-0496">Mitochondrion</keyword>
<evidence type="ECO:0000256" key="2">
    <source>
        <dbReference type="ARBA" id="ARBA00004448"/>
    </source>
</evidence>
<evidence type="ECO:0000256" key="14">
    <source>
        <dbReference type="ARBA" id="ARBA00023075"/>
    </source>
</evidence>
<evidence type="ECO:0000313" key="20">
    <source>
        <dbReference type="EMBL" id="AOY39279.1"/>
    </source>
</evidence>
<evidence type="ECO:0000256" key="13">
    <source>
        <dbReference type="ARBA" id="ARBA00023027"/>
    </source>
</evidence>
<keyword evidence="8 18" id="KW-0812">Transmembrane</keyword>
<evidence type="ECO:0000256" key="17">
    <source>
        <dbReference type="ARBA" id="ARBA00049551"/>
    </source>
</evidence>
<dbReference type="GO" id="GO:0008137">
    <property type="term" value="F:NADH dehydrogenase (ubiquinone) activity"/>
    <property type="evidence" value="ECO:0007669"/>
    <property type="project" value="UniProtKB-EC"/>
</dbReference>
<evidence type="ECO:0000256" key="5">
    <source>
        <dbReference type="ARBA" id="ARBA00021008"/>
    </source>
</evidence>
<evidence type="ECO:0000256" key="1">
    <source>
        <dbReference type="ARBA" id="ARBA00003257"/>
    </source>
</evidence>
<feature type="transmembrane region" description="Helical" evidence="18">
    <location>
        <begin position="222"/>
        <end position="242"/>
    </location>
</feature>
<keyword evidence="9 18" id="KW-0999">Mitochondrion inner membrane</keyword>
<sequence length="323" mass="38203">MFFSSLMISIFISISSNSWLGIWMGLEINMLSIIPLMNNTKNMYMTESSMKYFITQAMASTIILMSIILMMSNFMVNNFMLILINSSLLTKMGSAPFHFWFPEVMEGQLWSLCFTLLTIQKIIPLSILNLNLNLNLFLYFIIIFNMLISAIMGLNQTSLRKILTYSSINHIGWMIASMMFLKMIWISYFLIYSFISFNLIFMFNIFNTFYFKQLFKFLNFSYLMKLIFMMNFFSLGGLPPFLGFLPKWLTIQSMIFNGMEFLIVIMVILTLITLFYYMRLTFSTLMLSTNEIFKLPNYKIYWINFLNFSSLIFLLLSILYFNF</sequence>
<evidence type="ECO:0000256" key="16">
    <source>
        <dbReference type="ARBA" id="ARBA00023136"/>
    </source>
</evidence>
<dbReference type="Pfam" id="PF00361">
    <property type="entry name" value="Proton_antipo_M"/>
    <property type="match status" value="1"/>
</dbReference>
<evidence type="ECO:0000256" key="18">
    <source>
        <dbReference type="RuleBase" id="RU003403"/>
    </source>
</evidence>
<feature type="transmembrane region" description="Helical" evidence="18">
    <location>
        <begin position="136"/>
        <end position="155"/>
    </location>
</feature>
<keyword evidence="6" id="KW-0813">Transport</keyword>
<evidence type="ECO:0000256" key="8">
    <source>
        <dbReference type="ARBA" id="ARBA00022692"/>
    </source>
</evidence>
<feature type="transmembrane region" description="Helical" evidence="18">
    <location>
        <begin position="78"/>
        <end position="97"/>
    </location>
</feature>
<dbReference type="InterPro" id="IPR001750">
    <property type="entry name" value="ND/Mrp_TM"/>
</dbReference>
<dbReference type="PRINTS" id="PR01436">
    <property type="entry name" value="NADHDHGNASE2"/>
</dbReference>
<evidence type="ECO:0000256" key="12">
    <source>
        <dbReference type="ARBA" id="ARBA00022989"/>
    </source>
</evidence>
<keyword evidence="11 18" id="KW-0249">Electron transport</keyword>
<evidence type="ECO:0000256" key="9">
    <source>
        <dbReference type="ARBA" id="ARBA00022792"/>
    </source>
</evidence>
<keyword evidence="7 18" id="KW-0679">Respiratory chain</keyword>
<keyword evidence="10 18" id="KW-1278">Translocase</keyword>
<comment type="catalytic activity">
    <reaction evidence="17 18">
        <text>a ubiquinone + NADH + 5 H(+)(in) = a ubiquinol + NAD(+) + 4 H(+)(out)</text>
        <dbReference type="Rhea" id="RHEA:29091"/>
        <dbReference type="Rhea" id="RHEA-COMP:9565"/>
        <dbReference type="Rhea" id="RHEA-COMP:9566"/>
        <dbReference type="ChEBI" id="CHEBI:15378"/>
        <dbReference type="ChEBI" id="CHEBI:16389"/>
        <dbReference type="ChEBI" id="CHEBI:17976"/>
        <dbReference type="ChEBI" id="CHEBI:57540"/>
        <dbReference type="ChEBI" id="CHEBI:57945"/>
        <dbReference type="EC" id="7.1.1.2"/>
    </reaction>
</comment>
<dbReference type="EMBL" id="KX035145">
    <property type="protein sequence ID" value="AOY39279.1"/>
    <property type="molecule type" value="Genomic_DNA"/>
</dbReference>
<evidence type="ECO:0000256" key="10">
    <source>
        <dbReference type="ARBA" id="ARBA00022967"/>
    </source>
</evidence>
<evidence type="ECO:0000256" key="11">
    <source>
        <dbReference type="ARBA" id="ARBA00022982"/>
    </source>
</evidence>
<keyword evidence="12 18" id="KW-1133">Transmembrane helix</keyword>
<dbReference type="PANTHER" id="PTHR46552">
    <property type="entry name" value="NADH-UBIQUINONE OXIDOREDUCTASE CHAIN 2"/>
    <property type="match status" value="1"/>
</dbReference>
<protein>
    <recommendedName>
        <fullName evidence="5 18">NADH-ubiquinone oxidoreductase chain 2</fullName>
        <ecNumber evidence="4 18">7.1.1.2</ecNumber>
    </recommendedName>
</protein>
<dbReference type="GO" id="GO:0006120">
    <property type="term" value="P:mitochondrial electron transport, NADH to ubiquinone"/>
    <property type="evidence" value="ECO:0007669"/>
    <property type="project" value="InterPro"/>
</dbReference>
<evidence type="ECO:0000256" key="7">
    <source>
        <dbReference type="ARBA" id="ARBA00022660"/>
    </source>
</evidence>
<evidence type="ECO:0000259" key="19">
    <source>
        <dbReference type="Pfam" id="PF00361"/>
    </source>
</evidence>
<comment type="subcellular location">
    <subcellularLocation>
        <location evidence="2 18">Mitochondrion inner membrane</location>
        <topology evidence="2 18">Multi-pass membrane protein</topology>
    </subcellularLocation>
</comment>
<dbReference type="InterPro" id="IPR003917">
    <property type="entry name" value="NADH_UbQ_OxRdtase_chain2"/>
</dbReference>
<keyword evidence="13 18" id="KW-0520">NAD</keyword>
<evidence type="ECO:0000256" key="4">
    <source>
        <dbReference type="ARBA" id="ARBA00012944"/>
    </source>
</evidence>
<feature type="transmembrane region" description="Helical" evidence="18">
    <location>
        <begin position="254"/>
        <end position="277"/>
    </location>
</feature>
<reference evidence="20" key="1">
    <citation type="submission" date="2016-04" db="EMBL/GenBank/DDBJ databases">
        <title>Mitochondria of unsequenced beetle families.</title>
        <authorList>
            <person name="Linard B."/>
            <person name="Andujar C."/>
            <person name="Arribas P."/>
            <person name="Vogler A.P."/>
        </authorList>
    </citation>
    <scope>NUCLEOTIDE SEQUENCE</scope>
</reference>
<comment type="similarity">
    <text evidence="3 18">Belongs to the complex I subunit 2 family.</text>
</comment>